<feature type="compositionally biased region" description="Polar residues" evidence="3">
    <location>
        <begin position="254"/>
        <end position="264"/>
    </location>
</feature>
<evidence type="ECO:0000313" key="6">
    <source>
        <dbReference type="RefSeq" id="XP_013393034.1"/>
    </source>
</evidence>
<feature type="domain" description="CFA20" evidence="4">
    <location>
        <begin position="4"/>
        <end position="122"/>
    </location>
</feature>
<dbReference type="Proteomes" id="UP000085678">
    <property type="component" value="Unplaced"/>
</dbReference>
<dbReference type="OrthoDB" id="6252103at2759"/>
<feature type="region of interest" description="Disordered" evidence="3">
    <location>
        <begin position="719"/>
        <end position="752"/>
    </location>
</feature>
<dbReference type="Pfam" id="PF00400">
    <property type="entry name" value="WD40"/>
    <property type="match status" value="1"/>
</dbReference>
<keyword evidence="5" id="KW-1185">Reference proteome</keyword>
<feature type="domain" description="CFA20" evidence="4">
    <location>
        <begin position="145"/>
        <end position="196"/>
    </location>
</feature>
<name>A0A1S3I6N8_LINAN</name>
<feature type="region of interest" description="Disordered" evidence="3">
    <location>
        <begin position="254"/>
        <end position="330"/>
    </location>
</feature>
<evidence type="ECO:0000259" key="4">
    <source>
        <dbReference type="Pfam" id="PF05018"/>
    </source>
</evidence>
<dbReference type="InterPro" id="IPR007714">
    <property type="entry name" value="CFA20_dom"/>
</dbReference>
<dbReference type="Gene3D" id="2.130.10.10">
    <property type="entry name" value="YVTN repeat-like/Quinoprotein amine dehydrogenase"/>
    <property type="match status" value="1"/>
</dbReference>
<keyword evidence="2" id="KW-0677">Repeat</keyword>
<dbReference type="InterPro" id="IPR015943">
    <property type="entry name" value="WD40/YVTN_repeat-like_dom_sf"/>
</dbReference>
<proteinExistence type="predicted"/>
<dbReference type="InterPro" id="IPR036322">
    <property type="entry name" value="WD40_repeat_dom_sf"/>
</dbReference>
<dbReference type="STRING" id="7574.A0A1S3I6N8"/>
<dbReference type="KEGG" id="lak:106160821"/>
<feature type="compositionally biased region" description="Polar residues" evidence="3">
    <location>
        <begin position="731"/>
        <end position="752"/>
    </location>
</feature>
<evidence type="ECO:0000313" key="5">
    <source>
        <dbReference type="Proteomes" id="UP000085678"/>
    </source>
</evidence>
<dbReference type="InterPro" id="IPR001680">
    <property type="entry name" value="WD40_rpt"/>
</dbReference>
<dbReference type="RefSeq" id="XP_013393034.1">
    <property type="nucleotide sequence ID" value="XM_013537580.1"/>
</dbReference>
<protein>
    <submittedName>
        <fullName evidence="6">WD repeat-containing protein 90-like</fullName>
    </submittedName>
</protein>
<organism evidence="5 6">
    <name type="scientific">Lingula anatina</name>
    <name type="common">Brachiopod</name>
    <name type="synonym">Lingula unguis</name>
    <dbReference type="NCBI Taxonomy" id="7574"/>
    <lineage>
        <taxon>Eukaryota</taxon>
        <taxon>Metazoa</taxon>
        <taxon>Spiralia</taxon>
        <taxon>Lophotrochozoa</taxon>
        <taxon>Brachiopoda</taxon>
        <taxon>Linguliformea</taxon>
        <taxon>Lingulata</taxon>
        <taxon>Lingulida</taxon>
        <taxon>Linguloidea</taxon>
        <taxon>Lingulidae</taxon>
        <taxon>Lingula</taxon>
    </lineage>
</organism>
<feature type="compositionally biased region" description="Basic and acidic residues" evidence="3">
    <location>
        <begin position="719"/>
        <end position="730"/>
    </location>
</feature>
<dbReference type="Pfam" id="PF05018">
    <property type="entry name" value="CFA20_dom"/>
    <property type="match status" value="2"/>
</dbReference>
<dbReference type="FunFam" id="2.130.10.10:FF:001223">
    <property type="entry name" value="WD repeat-containing protein 90"/>
    <property type="match status" value="1"/>
</dbReference>
<accession>A0A1S3I6N8</accession>
<dbReference type="PANTHER" id="PTHR13720:SF24">
    <property type="entry name" value="WD REPEAT-CONTAINING PROTEIN 90"/>
    <property type="match status" value="1"/>
</dbReference>
<dbReference type="AlphaFoldDB" id="A0A1S3I6N8"/>
<sequence>MTSLWQHPYVNVFKHFNVSEWKKSTKEGEVVTVMDKTIKCTVYRITGSIPASNYIQLPKTSTQSLGLTGRYMYLLFKPIPSKYFVVHIDVATQDALVVRISFSNLFKEFKATSTWLQFPFVCTATKGSIHAQTAVGTKDRDKSGPAPMSSRWTMLCLDLQYVLSIYLNRRYSYIKSIKLCANMLVKNIFTSDSEYQPGLTLDEAKRTGLMLQGINPVPREMAFLLPRGRNWHDLYDIIRFPTDSSKEPFDLLQLKSSPPVTQNGPPGVISPRRSSPRQVEVRRPFSGTHGSAIDNLTRRDKPPSKKVHVSASLPEFGTDSTTSIIPEENGVHVYAHPKSRVSLHRDGAEQEEPIQAGTRPLGLLPKEPKYKSLKPDPILNLRRLVGFGGGTCRDALWTSNGITLVYPCHAVIVAMNAKNGHQRFFIGHTNKVSSLALNGNSTLLASGQTGQQSVVRVWRFQTGECLAMFKTHVHSLHCLSFSHSGGVLCGVGRDGHGKTMVVIWNMSCVNRGGEVAVMAKAHSDVDIVRMRIAAFDDTRMVSCGRDNVRLWRVKDGALRSAPVNLAEYHTMEFTDVTFEAGFEPQKDPVDRLVYACSRSGHIFEIDYQKMAIHHVRRLKPNDPRTSSRDKQTFSSGNWMVSCGRDNVRLWRVKDGALRSAPVNLAEYHTMEFTDVTFEAGFEPQKDPVDRLVYACSRSGHIFEIDYQKMAIHHVCRLKPNDPRTSSRDKQTFSSGQPSLTMIASQLTGSSSQ</sequence>
<evidence type="ECO:0000256" key="1">
    <source>
        <dbReference type="ARBA" id="ARBA00022574"/>
    </source>
</evidence>
<dbReference type="GeneID" id="106160821"/>
<feature type="region of interest" description="Disordered" evidence="3">
    <location>
        <begin position="342"/>
        <end position="367"/>
    </location>
</feature>
<dbReference type="PANTHER" id="PTHR13720">
    <property type="entry name" value="WD-40 REPEAT PROTEIN"/>
    <property type="match status" value="1"/>
</dbReference>
<keyword evidence="1" id="KW-0853">WD repeat</keyword>
<dbReference type="InParanoid" id="A0A1S3I6N8"/>
<evidence type="ECO:0000256" key="3">
    <source>
        <dbReference type="SAM" id="MobiDB-lite"/>
    </source>
</evidence>
<dbReference type="GO" id="GO:0005814">
    <property type="term" value="C:centriole"/>
    <property type="evidence" value="ECO:0007669"/>
    <property type="project" value="TreeGrafter"/>
</dbReference>
<reference evidence="6" key="1">
    <citation type="submission" date="2025-08" db="UniProtKB">
        <authorList>
            <consortium name="RefSeq"/>
        </authorList>
    </citation>
    <scope>IDENTIFICATION</scope>
    <source>
        <tissue evidence="6">Gonads</tissue>
    </source>
</reference>
<gene>
    <name evidence="6" type="primary">LOC106160821</name>
</gene>
<dbReference type="InterPro" id="IPR050630">
    <property type="entry name" value="WD_repeat_EMAP"/>
</dbReference>
<dbReference type="SUPFAM" id="SSF50978">
    <property type="entry name" value="WD40 repeat-like"/>
    <property type="match status" value="1"/>
</dbReference>
<dbReference type="SMART" id="SM00320">
    <property type="entry name" value="WD40"/>
    <property type="match status" value="4"/>
</dbReference>
<evidence type="ECO:0000256" key="2">
    <source>
        <dbReference type="ARBA" id="ARBA00022737"/>
    </source>
</evidence>